<dbReference type="AlphaFoldDB" id="A0A3M6THN0"/>
<dbReference type="PANTHER" id="PTHR19143">
    <property type="entry name" value="FIBRINOGEN/TENASCIN/ANGIOPOEITIN"/>
    <property type="match status" value="1"/>
</dbReference>
<evidence type="ECO:0000259" key="4">
    <source>
        <dbReference type="PROSITE" id="PS51406"/>
    </source>
</evidence>
<dbReference type="CDD" id="cd00054">
    <property type="entry name" value="EGF_CA"/>
    <property type="match status" value="1"/>
</dbReference>
<dbReference type="EMBL" id="RCHS01003559">
    <property type="protein sequence ID" value="RMX40922.1"/>
    <property type="molecule type" value="Genomic_DNA"/>
</dbReference>
<dbReference type="Gene3D" id="3.90.215.10">
    <property type="entry name" value="Gamma Fibrinogen, chain A, domain 1"/>
    <property type="match status" value="1"/>
</dbReference>
<name>A0A3M6THN0_POCDA</name>
<dbReference type="FunFam" id="2.10.25.10:FF:000610">
    <property type="entry name" value="protein HEG homolog 1 isoform X1"/>
    <property type="match status" value="1"/>
</dbReference>
<organism evidence="5 6">
    <name type="scientific">Pocillopora damicornis</name>
    <name type="common">Cauliflower coral</name>
    <name type="synonym">Millepora damicornis</name>
    <dbReference type="NCBI Taxonomy" id="46731"/>
    <lineage>
        <taxon>Eukaryota</taxon>
        <taxon>Metazoa</taxon>
        <taxon>Cnidaria</taxon>
        <taxon>Anthozoa</taxon>
        <taxon>Hexacorallia</taxon>
        <taxon>Scleractinia</taxon>
        <taxon>Astrocoeniina</taxon>
        <taxon>Pocilloporidae</taxon>
        <taxon>Pocillopora</taxon>
    </lineage>
</organism>
<dbReference type="Proteomes" id="UP000275408">
    <property type="component" value="Unassembled WGS sequence"/>
</dbReference>
<dbReference type="Pfam" id="PF00147">
    <property type="entry name" value="Fibrinogen_C"/>
    <property type="match status" value="1"/>
</dbReference>
<proteinExistence type="predicted"/>
<keyword evidence="1" id="KW-1015">Disulfide bond</keyword>
<dbReference type="InterPro" id="IPR002181">
    <property type="entry name" value="Fibrinogen_a/b/g_C_dom"/>
</dbReference>
<feature type="disulfide bond" evidence="1">
    <location>
        <begin position="146"/>
        <end position="163"/>
    </location>
</feature>
<evidence type="ECO:0000256" key="2">
    <source>
        <dbReference type="SAM" id="SignalP"/>
    </source>
</evidence>
<keyword evidence="1" id="KW-0245">EGF-like domain</keyword>
<keyword evidence="2" id="KW-0732">Signal</keyword>
<dbReference type="PROSITE" id="PS00022">
    <property type="entry name" value="EGF_1"/>
    <property type="match status" value="1"/>
</dbReference>
<feature type="chain" id="PRO_5017936081" description="Fibrinogen C-terminal domain-containing protein" evidence="2">
    <location>
        <begin position="28"/>
        <end position="367"/>
    </location>
</feature>
<protein>
    <recommendedName>
        <fullName evidence="7">Fibrinogen C-terminal domain-containing protein</fullName>
    </recommendedName>
</protein>
<dbReference type="SMART" id="SM00181">
    <property type="entry name" value="EGF"/>
    <property type="match status" value="1"/>
</dbReference>
<evidence type="ECO:0000259" key="3">
    <source>
        <dbReference type="PROSITE" id="PS50026"/>
    </source>
</evidence>
<dbReference type="InterPro" id="IPR050373">
    <property type="entry name" value="Fibrinogen_C-term_domain"/>
</dbReference>
<dbReference type="InterPro" id="IPR000742">
    <property type="entry name" value="EGF"/>
</dbReference>
<dbReference type="SUPFAM" id="SSF57196">
    <property type="entry name" value="EGF/Laminin"/>
    <property type="match status" value="1"/>
</dbReference>
<feature type="non-terminal residue" evidence="5">
    <location>
        <position position="367"/>
    </location>
</feature>
<feature type="domain" description="Fibrinogen C-terminal" evidence="4">
    <location>
        <begin position="206"/>
        <end position="304"/>
    </location>
</feature>
<dbReference type="SMART" id="SM00186">
    <property type="entry name" value="FBG"/>
    <property type="match status" value="1"/>
</dbReference>
<comment type="caution">
    <text evidence="5">The sequence shown here is derived from an EMBL/GenBank/DDBJ whole genome shotgun (WGS) entry which is preliminary data.</text>
</comment>
<evidence type="ECO:0000256" key="1">
    <source>
        <dbReference type="PROSITE-ProRule" id="PRU00076"/>
    </source>
</evidence>
<dbReference type="GO" id="GO:0005615">
    <property type="term" value="C:extracellular space"/>
    <property type="evidence" value="ECO:0007669"/>
    <property type="project" value="TreeGrafter"/>
</dbReference>
<dbReference type="NCBIfam" id="NF040941">
    <property type="entry name" value="GGGWT_bact"/>
    <property type="match status" value="1"/>
</dbReference>
<reference evidence="5 6" key="1">
    <citation type="journal article" date="2018" name="Sci. Rep.">
        <title>Comparative analysis of the Pocillopora damicornis genome highlights role of immune system in coral evolution.</title>
        <authorList>
            <person name="Cunning R."/>
            <person name="Bay R.A."/>
            <person name="Gillette P."/>
            <person name="Baker A.C."/>
            <person name="Traylor-Knowles N."/>
        </authorList>
    </citation>
    <scope>NUCLEOTIDE SEQUENCE [LARGE SCALE GENOMIC DNA]</scope>
    <source>
        <strain evidence="5">RSMAS</strain>
        <tissue evidence="5">Whole animal</tissue>
    </source>
</reference>
<dbReference type="InterPro" id="IPR036056">
    <property type="entry name" value="Fibrinogen-like_C"/>
</dbReference>
<gene>
    <name evidence="5" type="ORF">pdam_00017669</name>
</gene>
<dbReference type="InterPro" id="IPR014716">
    <property type="entry name" value="Fibrinogen_a/b/g_C_1"/>
</dbReference>
<sequence length="367" mass="41435">MQFKFSLQPIITILYIFLGIILPPCLCCTDENRRLIKFKDPIPNMAMKNRAIKSAEVPNEGSCRIMCLMEPNCVSINVGPVAGGNQKCELNNATEEKHATFLLVNNPGYTYLAIEETFHILTKVRRRSAQKFTLVCQQNPCSISPCLNSGTCQAGFTYKGFRCVCRERFSGQTCQVEGEITWGSPSIKFYQPEQQSGKQKKGTKHPKNLNQKKNCAEIFKSTGKPTNGVYTIKPDNLPAFDVFCDQTTAGGGWTVFQKRLNGSVDFYRDWNDYKHGFGDLKSEFWLGLDKIHRLTSDNNSMLRVTKAMFVVVPVAVEINRAVQSFLEHCPPSTGFCLVTEYIKGRQIIRLNGVHTVIWFARGFVDFC</sequence>
<dbReference type="PROSITE" id="PS50026">
    <property type="entry name" value="EGF_3"/>
    <property type="match status" value="1"/>
</dbReference>
<feature type="signal peptide" evidence="2">
    <location>
        <begin position="1"/>
        <end position="27"/>
    </location>
</feature>
<feature type="domain" description="EGF-like" evidence="3">
    <location>
        <begin position="137"/>
        <end position="175"/>
    </location>
</feature>
<comment type="caution">
    <text evidence="1">Lacks conserved residue(s) required for the propagation of feature annotation.</text>
</comment>
<dbReference type="PROSITE" id="PS51406">
    <property type="entry name" value="FIBRINOGEN_C_2"/>
    <property type="match status" value="1"/>
</dbReference>
<dbReference type="SUPFAM" id="SSF56496">
    <property type="entry name" value="Fibrinogen C-terminal domain-like"/>
    <property type="match status" value="1"/>
</dbReference>
<accession>A0A3M6THN0</accession>
<evidence type="ECO:0008006" key="7">
    <source>
        <dbReference type="Google" id="ProtNLM"/>
    </source>
</evidence>
<dbReference type="OrthoDB" id="5951372at2759"/>
<keyword evidence="6" id="KW-1185">Reference proteome</keyword>
<feature type="disulfide bond" evidence="1">
    <location>
        <begin position="165"/>
        <end position="174"/>
    </location>
</feature>
<evidence type="ECO:0000313" key="6">
    <source>
        <dbReference type="Proteomes" id="UP000275408"/>
    </source>
</evidence>
<dbReference type="Gene3D" id="2.10.25.10">
    <property type="entry name" value="Laminin"/>
    <property type="match status" value="1"/>
</dbReference>
<dbReference type="STRING" id="46731.A0A3M6THN0"/>
<evidence type="ECO:0000313" key="5">
    <source>
        <dbReference type="EMBL" id="RMX40922.1"/>
    </source>
</evidence>